<feature type="region of interest" description="Disordered" evidence="1">
    <location>
        <begin position="24"/>
        <end position="54"/>
    </location>
</feature>
<evidence type="ECO:0000256" key="2">
    <source>
        <dbReference type="SAM" id="SignalP"/>
    </source>
</evidence>
<keyword evidence="5" id="KW-1185">Reference proteome</keyword>
<dbReference type="PROSITE" id="PS51257">
    <property type="entry name" value="PROKAR_LIPOPROTEIN"/>
    <property type="match status" value="1"/>
</dbReference>
<proteinExistence type="predicted"/>
<dbReference type="Pfam" id="PF03724">
    <property type="entry name" value="META"/>
    <property type="match status" value="1"/>
</dbReference>
<feature type="domain" description="DUF306" evidence="3">
    <location>
        <begin position="53"/>
        <end position="161"/>
    </location>
</feature>
<evidence type="ECO:0000313" key="5">
    <source>
        <dbReference type="Proteomes" id="UP000243528"/>
    </source>
</evidence>
<evidence type="ECO:0000256" key="1">
    <source>
        <dbReference type="SAM" id="MobiDB-lite"/>
    </source>
</evidence>
<keyword evidence="2" id="KW-0732">Signal</keyword>
<dbReference type="Proteomes" id="UP000243528">
    <property type="component" value="Unassembled WGS sequence"/>
</dbReference>
<evidence type="ECO:0000313" key="4">
    <source>
        <dbReference type="EMBL" id="PSL08341.1"/>
    </source>
</evidence>
<reference evidence="4 5" key="1">
    <citation type="submission" date="2018-03" db="EMBL/GenBank/DDBJ databases">
        <title>Genomic Encyclopedia of Archaeal and Bacterial Type Strains, Phase II (KMG-II): from individual species to whole genera.</title>
        <authorList>
            <person name="Goeker M."/>
        </authorList>
    </citation>
    <scope>NUCLEOTIDE SEQUENCE [LARGE SCALE GENOMIC DNA]</scope>
    <source>
        <strain evidence="4 5">DSM 45211</strain>
    </source>
</reference>
<dbReference type="InterPro" id="IPR005184">
    <property type="entry name" value="DUF306_Meta_HslJ"/>
</dbReference>
<gene>
    <name evidence="4" type="ORF">CLV30_101312</name>
</gene>
<feature type="chain" id="PRO_5039669357" evidence="2">
    <location>
        <begin position="18"/>
        <end position="171"/>
    </location>
</feature>
<organism evidence="4 5">
    <name type="scientific">Haloactinopolyspora alba</name>
    <dbReference type="NCBI Taxonomy" id="648780"/>
    <lineage>
        <taxon>Bacteria</taxon>
        <taxon>Bacillati</taxon>
        <taxon>Actinomycetota</taxon>
        <taxon>Actinomycetes</taxon>
        <taxon>Jiangellales</taxon>
        <taxon>Jiangellaceae</taxon>
        <taxon>Haloactinopolyspora</taxon>
    </lineage>
</organism>
<dbReference type="PANTHER" id="PTHR35535">
    <property type="entry name" value="HEAT SHOCK PROTEIN HSLJ"/>
    <property type="match status" value="1"/>
</dbReference>
<dbReference type="AlphaFoldDB" id="A0A2P8EFU9"/>
<feature type="compositionally biased region" description="Low complexity" evidence="1">
    <location>
        <begin position="42"/>
        <end position="53"/>
    </location>
</feature>
<sequence>MRRLRILAAVASIALIAACGGNDDQTTAVPEDGSGSTSAGEPTGDGTDTSTTPVAGNTWVVQRVKTADASIKAKQDLGAYLQITKDGDVEGNTSCNGFGGSAEVGDGVVTFEPLLATKKACSGKRGDLDTAILGVLQGKVETEISGDTMTMTNTDGATLTFTIGEPPATEM</sequence>
<dbReference type="InterPro" id="IPR038670">
    <property type="entry name" value="HslJ-like_sf"/>
</dbReference>
<comment type="caution">
    <text evidence="4">The sequence shown here is derived from an EMBL/GenBank/DDBJ whole genome shotgun (WGS) entry which is preliminary data.</text>
</comment>
<dbReference type="PANTHER" id="PTHR35535:SF2">
    <property type="entry name" value="DUF306 DOMAIN-CONTAINING PROTEIN"/>
    <property type="match status" value="1"/>
</dbReference>
<name>A0A2P8EFU9_9ACTN</name>
<dbReference type="EMBL" id="PYGE01000001">
    <property type="protein sequence ID" value="PSL08341.1"/>
    <property type="molecule type" value="Genomic_DNA"/>
</dbReference>
<dbReference type="RefSeq" id="WP_165358401.1">
    <property type="nucleotide sequence ID" value="NZ_ML142897.1"/>
</dbReference>
<feature type="compositionally biased region" description="Polar residues" evidence="1">
    <location>
        <begin position="24"/>
        <end position="40"/>
    </location>
</feature>
<accession>A0A2P8EFU9</accession>
<dbReference type="InterPro" id="IPR053147">
    <property type="entry name" value="Hsp_HslJ-like"/>
</dbReference>
<dbReference type="Gene3D" id="2.40.128.270">
    <property type="match status" value="1"/>
</dbReference>
<evidence type="ECO:0000259" key="3">
    <source>
        <dbReference type="Pfam" id="PF03724"/>
    </source>
</evidence>
<feature type="signal peptide" evidence="2">
    <location>
        <begin position="1"/>
        <end position="17"/>
    </location>
</feature>
<protein>
    <submittedName>
        <fullName evidence="4">META domain-containing protein</fullName>
    </submittedName>
</protein>